<dbReference type="AlphaFoldDB" id="A0A8T2SEN1"/>
<dbReference type="PROSITE" id="PS51375">
    <property type="entry name" value="PPR"/>
    <property type="match status" value="6"/>
</dbReference>
<feature type="repeat" description="PPR" evidence="2">
    <location>
        <begin position="389"/>
        <end position="423"/>
    </location>
</feature>
<evidence type="ECO:0000313" key="5">
    <source>
        <dbReference type="Proteomes" id="UP000825935"/>
    </source>
</evidence>
<dbReference type="EMBL" id="CM035425">
    <property type="protein sequence ID" value="KAH7331570.1"/>
    <property type="molecule type" value="Genomic_DNA"/>
</dbReference>
<dbReference type="InterPro" id="IPR046960">
    <property type="entry name" value="PPR_At4g14850-like_plant"/>
</dbReference>
<proteinExistence type="predicted"/>
<dbReference type="InterPro" id="IPR032867">
    <property type="entry name" value="DYW_dom"/>
</dbReference>
<dbReference type="Gene3D" id="1.25.40.10">
    <property type="entry name" value="Tetratricopeptide repeat domain"/>
    <property type="match status" value="5"/>
</dbReference>
<feature type="repeat" description="PPR" evidence="2">
    <location>
        <begin position="85"/>
        <end position="119"/>
    </location>
</feature>
<feature type="repeat" description="PPR" evidence="2">
    <location>
        <begin position="155"/>
        <end position="189"/>
    </location>
</feature>
<dbReference type="Proteomes" id="UP000825935">
    <property type="component" value="Chromosome 20"/>
</dbReference>
<keyword evidence="5" id="KW-1185">Reference proteome</keyword>
<feature type="repeat" description="PPR" evidence="2">
    <location>
        <begin position="288"/>
        <end position="322"/>
    </location>
</feature>
<evidence type="ECO:0000313" key="4">
    <source>
        <dbReference type="EMBL" id="KAH7331570.1"/>
    </source>
</evidence>
<dbReference type="NCBIfam" id="TIGR00756">
    <property type="entry name" value="PPR"/>
    <property type="match status" value="5"/>
</dbReference>
<dbReference type="Pfam" id="PF14432">
    <property type="entry name" value="DYW_deaminase"/>
    <property type="match status" value="1"/>
</dbReference>
<dbReference type="FunFam" id="1.25.40.10:FF:000285">
    <property type="entry name" value="Pentatricopeptide repeat-containing protein, chloroplastic"/>
    <property type="match status" value="1"/>
</dbReference>
<gene>
    <name evidence="4" type="ORF">KP509_20G040800</name>
</gene>
<dbReference type="GO" id="GO:0009451">
    <property type="term" value="P:RNA modification"/>
    <property type="evidence" value="ECO:0007669"/>
    <property type="project" value="InterPro"/>
</dbReference>
<feature type="repeat" description="PPR" evidence="2">
    <location>
        <begin position="591"/>
        <end position="625"/>
    </location>
</feature>
<comment type="caution">
    <text evidence="4">The sequence shown here is derived from an EMBL/GenBank/DDBJ whole genome shotgun (WGS) entry which is preliminary data.</text>
</comment>
<evidence type="ECO:0000259" key="3">
    <source>
        <dbReference type="Pfam" id="PF14432"/>
    </source>
</evidence>
<dbReference type="Pfam" id="PF13041">
    <property type="entry name" value="PPR_2"/>
    <property type="match status" value="4"/>
</dbReference>
<feature type="repeat" description="PPR" evidence="2">
    <location>
        <begin position="490"/>
        <end position="524"/>
    </location>
</feature>
<dbReference type="PANTHER" id="PTHR47926:SF382">
    <property type="entry name" value="PENTACOTRIPEPTIDE-REPEAT REGION OF PRORP DOMAIN-CONTAINING PROTEIN"/>
    <property type="match status" value="1"/>
</dbReference>
<dbReference type="Pfam" id="PF01535">
    <property type="entry name" value="PPR"/>
    <property type="match status" value="8"/>
</dbReference>
<dbReference type="FunFam" id="1.25.40.10:FF:000344">
    <property type="entry name" value="Pentatricopeptide repeat-containing protein"/>
    <property type="match status" value="2"/>
</dbReference>
<keyword evidence="1" id="KW-0677">Repeat</keyword>
<protein>
    <recommendedName>
        <fullName evidence="3">DYW domain-containing protein</fullName>
    </recommendedName>
</protein>
<name>A0A8T2SEN1_CERRI</name>
<dbReference type="InterPro" id="IPR011990">
    <property type="entry name" value="TPR-like_helical_dom_sf"/>
</dbReference>
<feature type="domain" description="DYW" evidence="3">
    <location>
        <begin position="802"/>
        <end position="893"/>
    </location>
</feature>
<dbReference type="InterPro" id="IPR002885">
    <property type="entry name" value="PPR_rpt"/>
</dbReference>
<dbReference type="GO" id="GO:0008270">
    <property type="term" value="F:zinc ion binding"/>
    <property type="evidence" value="ECO:0007669"/>
    <property type="project" value="InterPro"/>
</dbReference>
<evidence type="ECO:0000256" key="2">
    <source>
        <dbReference type="PROSITE-ProRule" id="PRU00708"/>
    </source>
</evidence>
<sequence>MLALPDTASNLHGLTDLPSVETWIERLRKCRKAGNINDARHVHSLLCSIGLETHSTIGNQIVPMFVECKGLSHAERVFEKLVDGDEFSWTSLLSAKSECARLEDAITLYERMQEEDIHPSCQTFVTLLKCCAKEKDINVGMKVHLEAINMGLNDDTYVSSALIDLYCKCGALSEAQDILNEIPVRGVVPWTTLMAGYVDHGSCHEALECFDKMQNEDQVVPDEFSFASSLKACGHEGCLERGRDVHLKLTKVGYERDAYIGSSLISMYAKCNSPREAQKVFDSLPVQNIVVWNALLSGYAEHAHVKEALTCFKEMKMNGIVPDAVALACTLKCCGDANAVDEGRALHTLVRQQRLEGHPAIASSLVAFYTRHGSHGEALEVFEKVEIKDVMIWTSLISGYVEHGFNLEALEAYERMQKHHVSPDAFTLACIVKACNNLGNMKILHGLHMQALKAGLDGDMFVVSALVNAYAKHACVVDSYEILNKVPKRDIVSWNSLFTGIVEGDAIEEVFEFLDVMLSEGMTLDNVTYACIIKACGNLGSISKGRRYNTEIAAKGLDNDTSIAGSLISMYAKCGALVDAREIFDRMPMQSPVIWSLMIQGYALNHEGGMVIEFFEEMQKAGIQPDAVIFTCLLAACSHASLVFEGKRYFSQMREKFGISPADEHYTCMVDLLGRSGHLIEAEKFLDMIPHVSEGTWAALLCACKTHLEPELGWRCLEQLVQKIPEDATWYVLMADILANTGRLNELYKLEVLRKHVGAKKKPATARIEVNGKVHEFVAHEESSKEISSLLRSLTLRARAEGYLPNLDSDFEPDTDETKAIALCEHAEKFAIAFGILNTPQGATLRVTKNLRMCNDCHNASKVIAKLENREIIIRDDSCIHHFKGGLCSCGDMF</sequence>
<dbReference type="OrthoDB" id="185373at2759"/>
<reference evidence="4" key="1">
    <citation type="submission" date="2021-08" db="EMBL/GenBank/DDBJ databases">
        <title>WGS assembly of Ceratopteris richardii.</title>
        <authorList>
            <person name="Marchant D.B."/>
            <person name="Chen G."/>
            <person name="Jenkins J."/>
            <person name="Shu S."/>
            <person name="Leebens-Mack J."/>
            <person name="Grimwood J."/>
            <person name="Schmutz J."/>
            <person name="Soltis P."/>
            <person name="Soltis D."/>
            <person name="Chen Z.-H."/>
        </authorList>
    </citation>
    <scope>NUCLEOTIDE SEQUENCE</scope>
    <source>
        <strain evidence="4">Whitten #5841</strain>
        <tissue evidence="4">Leaf</tissue>
    </source>
</reference>
<dbReference type="FunFam" id="1.25.40.10:FF:000090">
    <property type="entry name" value="Pentatricopeptide repeat-containing protein, chloroplastic"/>
    <property type="match status" value="1"/>
</dbReference>
<organism evidence="4 5">
    <name type="scientific">Ceratopteris richardii</name>
    <name type="common">Triangle waterfern</name>
    <dbReference type="NCBI Taxonomy" id="49495"/>
    <lineage>
        <taxon>Eukaryota</taxon>
        <taxon>Viridiplantae</taxon>
        <taxon>Streptophyta</taxon>
        <taxon>Embryophyta</taxon>
        <taxon>Tracheophyta</taxon>
        <taxon>Polypodiopsida</taxon>
        <taxon>Polypodiidae</taxon>
        <taxon>Polypodiales</taxon>
        <taxon>Pteridineae</taxon>
        <taxon>Pteridaceae</taxon>
        <taxon>Parkerioideae</taxon>
        <taxon>Ceratopteris</taxon>
    </lineage>
</organism>
<dbReference type="PANTHER" id="PTHR47926">
    <property type="entry name" value="PENTATRICOPEPTIDE REPEAT-CONTAINING PROTEIN"/>
    <property type="match status" value="1"/>
</dbReference>
<evidence type="ECO:0000256" key="1">
    <source>
        <dbReference type="ARBA" id="ARBA00022737"/>
    </source>
</evidence>
<accession>A0A8T2SEN1</accession>
<dbReference type="GO" id="GO:0003723">
    <property type="term" value="F:RNA binding"/>
    <property type="evidence" value="ECO:0007669"/>
    <property type="project" value="InterPro"/>
</dbReference>
<dbReference type="OMA" id="MDCARTF"/>